<dbReference type="AlphaFoldDB" id="D1BRY6"/>
<name>D1BRY6_XYLCX</name>
<keyword evidence="8" id="KW-1185">Reference proteome</keyword>
<proteinExistence type="inferred from homology"/>
<keyword evidence="2" id="KW-0963">Cytoplasm</keyword>
<keyword evidence="3" id="KW-0378">Hydrolase</keyword>
<dbReference type="SUPFAM" id="SSF53474">
    <property type="entry name" value="alpha/beta-Hydrolases"/>
    <property type="match status" value="1"/>
</dbReference>
<gene>
    <name evidence="7" type="ordered locus">Xcel_1447</name>
</gene>
<comment type="subcellular location">
    <subcellularLocation>
        <location evidence="1">Cytoplasm</location>
    </subcellularLocation>
</comment>
<dbReference type="Proteomes" id="UP000002255">
    <property type="component" value="Chromosome"/>
</dbReference>
<dbReference type="HOGENOM" id="CLU_024314_3_0_11"/>
<sequence>MSIFPTPPSGTSARAMTIPPHAVRPSPVPRGTSALVSAVLADPASADRVWAGVRRLGTPVVEGAGPVRDVTFWHRGEAARVAVVINKLVDDTTYRDALLDRLPGTDLWALTLRLGSGWRGSYALAVDDGAPPRLPEATLAELEQRRVRARSVTDPARHAAVDAWYDLQRHMRPDPLARETTDLGPHGRGGSVGSGPDAPAPRAWPAAPRGRIVPVRHGTRRAWWHVPDADPGPEGWDVLVLLDGDRWGDVHGPGAGAQLDAWAAAGVLRPTATLLLAHGGLAERVADLTCNPALVDDVVALLDASPEAIGAVTRSPERTAIAGQSLGGLTALYAQCVAPDRFGASVCHSGAFWWPNAVGGEPAEWLTRMIAGSGTRLGRVHLEVGTGEWVLLDPTRRLRDVLETRCDAFSYAEFDGGHDAACWEITLPTALAFALGEQRRDGPGQRAGRTADSTARSTAQAPASATPTHG</sequence>
<dbReference type="GO" id="GO:0005975">
    <property type="term" value="P:carbohydrate metabolic process"/>
    <property type="evidence" value="ECO:0007669"/>
    <property type="project" value="UniProtKB-ARBA"/>
</dbReference>
<feature type="region of interest" description="Disordered" evidence="5">
    <location>
        <begin position="436"/>
        <end position="470"/>
    </location>
</feature>
<evidence type="ECO:0000256" key="3">
    <source>
        <dbReference type="ARBA" id="ARBA00022801"/>
    </source>
</evidence>
<dbReference type="GO" id="GO:0006826">
    <property type="term" value="P:iron ion transport"/>
    <property type="evidence" value="ECO:0007669"/>
    <property type="project" value="InterPro"/>
</dbReference>
<feature type="compositionally biased region" description="Low complexity" evidence="5">
    <location>
        <begin position="194"/>
        <end position="206"/>
    </location>
</feature>
<dbReference type="GO" id="GO:0008849">
    <property type="term" value="F:enterochelin esterase activity"/>
    <property type="evidence" value="ECO:0007669"/>
    <property type="project" value="InterPro"/>
</dbReference>
<evidence type="ECO:0000256" key="1">
    <source>
        <dbReference type="ARBA" id="ARBA00004496"/>
    </source>
</evidence>
<dbReference type="EMBL" id="CP001821">
    <property type="protein sequence ID" value="ACZ30478.1"/>
    <property type="molecule type" value="Genomic_DNA"/>
</dbReference>
<feature type="region of interest" description="Disordered" evidence="5">
    <location>
        <begin position="176"/>
        <end position="206"/>
    </location>
</feature>
<dbReference type="GO" id="GO:0005737">
    <property type="term" value="C:cytoplasm"/>
    <property type="evidence" value="ECO:0007669"/>
    <property type="project" value="UniProtKB-SubCell"/>
</dbReference>
<dbReference type="GO" id="GO:0005506">
    <property type="term" value="F:iron ion binding"/>
    <property type="evidence" value="ECO:0007669"/>
    <property type="project" value="InterPro"/>
</dbReference>
<reference evidence="7 8" key="2">
    <citation type="journal article" date="2010" name="Stand. Genomic Sci.">
        <title>Complete genome sequence of Xylanimonas cellulosilytica type strain (XIL07).</title>
        <authorList>
            <person name="Foster B."/>
            <person name="Pukall R."/>
            <person name="Abt B."/>
            <person name="Nolan M."/>
            <person name="Glavina Del Rio T."/>
            <person name="Chen F."/>
            <person name="Lucas S."/>
            <person name="Tice H."/>
            <person name="Pitluck S."/>
            <person name="Cheng J.-F."/>
            <person name="Chertkov O."/>
            <person name="Brettin T."/>
            <person name="Han C."/>
            <person name="Detter J.C."/>
            <person name="Bruce D."/>
            <person name="Goodwin L."/>
            <person name="Ivanova N."/>
            <person name="Mavromatis K."/>
            <person name="Pati A."/>
            <person name="Mikhailova N."/>
            <person name="Chen A."/>
            <person name="Palaniappan K."/>
            <person name="Land M."/>
            <person name="Hauser L."/>
            <person name="Chang Y.-J."/>
            <person name="Jeffries C.D."/>
            <person name="Chain P."/>
            <person name="Rohde M."/>
            <person name="Goeker M."/>
            <person name="Bristow J."/>
            <person name="Eisen J.A."/>
            <person name="Markowitz V."/>
            <person name="Hugenholtz P."/>
            <person name="Kyrpides N.C."/>
            <person name="Klenk H.-P."/>
            <person name="Lapidus A."/>
        </authorList>
    </citation>
    <scope>NUCLEOTIDE SEQUENCE [LARGE SCALE GENOMIC DNA]</scope>
    <source>
        <strain evidence="8">DSM 15894 / CECT 5975 / LMG 20990 / XIL07</strain>
    </source>
</reference>
<evidence type="ECO:0000256" key="2">
    <source>
        <dbReference type="ARBA" id="ARBA00022490"/>
    </source>
</evidence>
<protein>
    <submittedName>
        <fullName evidence="7">Esterase</fullName>
    </submittedName>
</protein>
<feature type="region of interest" description="Disordered" evidence="5">
    <location>
        <begin position="1"/>
        <end position="26"/>
    </location>
</feature>
<dbReference type="PANTHER" id="PTHR48098:SF3">
    <property type="entry name" value="IRON(III) ENTEROBACTIN ESTERASE"/>
    <property type="match status" value="1"/>
</dbReference>
<dbReference type="InterPro" id="IPR029058">
    <property type="entry name" value="AB_hydrolase_fold"/>
</dbReference>
<dbReference type="Pfam" id="PF00756">
    <property type="entry name" value="Esterase"/>
    <property type="match status" value="1"/>
</dbReference>
<evidence type="ECO:0000259" key="6">
    <source>
        <dbReference type="Pfam" id="PF11806"/>
    </source>
</evidence>
<dbReference type="STRING" id="446471.Xcel_1447"/>
<dbReference type="Gene3D" id="3.40.50.1820">
    <property type="entry name" value="alpha/beta hydrolase"/>
    <property type="match status" value="1"/>
</dbReference>
<dbReference type="SUPFAM" id="SSF81296">
    <property type="entry name" value="E set domains"/>
    <property type="match status" value="1"/>
</dbReference>
<dbReference type="Pfam" id="PF11806">
    <property type="entry name" value="Enterochelin_N"/>
    <property type="match status" value="1"/>
</dbReference>
<dbReference type="OrthoDB" id="9775130at2"/>
<evidence type="ECO:0000313" key="8">
    <source>
        <dbReference type="Proteomes" id="UP000002255"/>
    </source>
</evidence>
<dbReference type="RefSeq" id="WP_012878220.1">
    <property type="nucleotide sequence ID" value="NC_013530.1"/>
</dbReference>
<feature type="compositionally biased region" description="Low complexity" evidence="5">
    <location>
        <begin position="453"/>
        <end position="470"/>
    </location>
</feature>
<comment type="similarity">
    <text evidence="4">Belongs to the Fes family.</text>
</comment>
<dbReference type="InterPro" id="IPR050583">
    <property type="entry name" value="Mycobacterial_A85_antigen"/>
</dbReference>
<dbReference type="Gene3D" id="2.60.40.10">
    <property type="entry name" value="Immunoglobulins"/>
    <property type="match status" value="1"/>
</dbReference>
<evidence type="ECO:0000313" key="7">
    <source>
        <dbReference type="EMBL" id="ACZ30478.1"/>
    </source>
</evidence>
<dbReference type="KEGG" id="xce:Xcel_1447"/>
<feature type="domain" description="Enterochelin esterase N-terminal" evidence="6">
    <location>
        <begin position="70"/>
        <end position="204"/>
    </location>
</feature>
<dbReference type="ESTHER" id="xylcx-d1bry6">
    <property type="family name" value="A85-IroE-IroD-Fes-Yiel"/>
</dbReference>
<dbReference type="InterPro" id="IPR014756">
    <property type="entry name" value="Ig_E-set"/>
</dbReference>
<accession>D1BRY6</accession>
<dbReference type="InterPro" id="IPR013783">
    <property type="entry name" value="Ig-like_fold"/>
</dbReference>
<organism evidence="7 8">
    <name type="scientific">Xylanimonas cellulosilytica (strain DSM 15894 / JCM 12276 / CECT 5975 / KCTC 9989 / LMG 20990 / NBRC 107835 / XIL07)</name>
    <dbReference type="NCBI Taxonomy" id="446471"/>
    <lineage>
        <taxon>Bacteria</taxon>
        <taxon>Bacillati</taxon>
        <taxon>Actinomycetota</taxon>
        <taxon>Actinomycetes</taxon>
        <taxon>Micrococcales</taxon>
        <taxon>Promicromonosporaceae</taxon>
        <taxon>Xylanimonas</taxon>
    </lineage>
</organism>
<evidence type="ECO:0000256" key="4">
    <source>
        <dbReference type="ARBA" id="ARBA00024201"/>
    </source>
</evidence>
<dbReference type="InterPro" id="IPR000801">
    <property type="entry name" value="Esterase-like"/>
</dbReference>
<dbReference type="InterPro" id="IPR021764">
    <property type="entry name" value="Enterochelin_esterase_N"/>
</dbReference>
<reference evidence="8" key="1">
    <citation type="submission" date="2009-11" db="EMBL/GenBank/DDBJ databases">
        <title>The complete chromosome of Xylanimonas cellulosilytica DSM 15894.</title>
        <authorList>
            <consortium name="US DOE Joint Genome Institute (JGI-PGF)"/>
            <person name="Lucas S."/>
            <person name="Copeland A."/>
            <person name="Lapidus A."/>
            <person name="Glavina del Rio T."/>
            <person name="Dalin E."/>
            <person name="Tice H."/>
            <person name="Bruce D."/>
            <person name="Goodwin L."/>
            <person name="Pitluck S."/>
            <person name="Kyrpides N."/>
            <person name="Mavromatis K."/>
            <person name="Ivanova N."/>
            <person name="Mikhailova N."/>
            <person name="Foster B."/>
            <person name="Clum A."/>
            <person name="Brettin T."/>
            <person name="Detter J.C."/>
            <person name="Han C."/>
            <person name="Larimer F."/>
            <person name="Land M."/>
            <person name="Hauser L."/>
            <person name="Markowitz V."/>
            <person name="Cheng J.F."/>
            <person name="Hugenholtz P."/>
            <person name="Woyke T."/>
            <person name="Wu D."/>
            <person name="Gehrich-Schroeter G."/>
            <person name="Schneider S."/>
            <person name="Pukall S.R."/>
            <person name="Klenk H.P."/>
            <person name="Eisen J.A."/>
        </authorList>
    </citation>
    <scope>NUCLEOTIDE SEQUENCE [LARGE SCALE GENOMIC DNA]</scope>
    <source>
        <strain evidence="8">DSM 15894 / CECT 5975 / LMG 20990 / XIL07</strain>
    </source>
</reference>
<evidence type="ECO:0000256" key="5">
    <source>
        <dbReference type="SAM" id="MobiDB-lite"/>
    </source>
</evidence>
<dbReference type="PANTHER" id="PTHR48098">
    <property type="entry name" value="ENTEROCHELIN ESTERASE-RELATED"/>
    <property type="match status" value="1"/>
</dbReference>
<dbReference type="eggNOG" id="COG2382">
    <property type="taxonomic scope" value="Bacteria"/>
</dbReference>